<dbReference type="SUPFAM" id="SSF103473">
    <property type="entry name" value="MFS general substrate transporter"/>
    <property type="match status" value="2"/>
</dbReference>
<proteinExistence type="predicted"/>
<feature type="transmembrane region" description="Helical" evidence="1">
    <location>
        <begin position="92"/>
        <end position="109"/>
    </location>
</feature>
<protein>
    <submittedName>
        <fullName evidence="3">MFS domain-containing protein</fullName>
    </submittedName>
</protein>
<keyword evidence="1" id="KW-0472">Membrane</keyword>
<feature type="transmembrane region" description="Helical" evidence="1">
    <location>
        <begin position="244"/>
        <end position="270"/>
    </location>
</feature>
<feature type="transmembrane region" description="Helical" evidence="1">
    <location>
        <begin position="214"/>
        <end position="232"/>
    </location>
</feature>
<name>A0A0M3IAN4_ASCLU</name>
<feature type="transmembrane region" description="Helical" evidence="1">
    <location>
        <begin position="291"/>
        <end position="310"/>
    </location>
</feature>
<evidence type="ECO:0000313" key="3">
    <source>
        <dbReference type="WBParaSite" id="ALUE_0001466301-mRNA-1"/>
    </source>
</evidence>
<dbReference type="GO" id="GO:0016020">
    <property type="term" value="C:membrane"/>
    <property type="evidence" value="ECO:0007669"/>
    <property type="project" value="TreeGrafter"/>
</dbReference>
<feature type="transmembrane region" description="Helical" evidence="1">
    <location>
        <begin position="42"/>
        <end position="63"/>
    </location>
</feature>
<sequence length="418" mass="45266">MTDIKSSPLYNVTQTKRTINYNDPSLSMSERRFIHTTLQKSILFAAVFIGALAGAIPIGLAISKFGTRKVIAVVGIFNALLTALIPEAACNAVFIGALAGAIPIGLAISKFGTRKVIAVVGIFNALLTALIPEAACNGFYTLCVGCTISNLFPVVGIIMSHWSSLKESGLFISLLSGDRPHKHPFVGAKEFRKISVGKIDVIFKPSKKTPYKEILTSLPIYAIWTAIIGTFYATQLTITFLPMYFTWVLGISTTSTGFLCSIPLALQLLLKIVSGVCSDHISFISEKCKLRIFNSLAQYGCAVLLVLLAFSPPNDIRIHVTLAILPLGMLGFAAGGCSKSAVLVARQYSPTVMGFVQVLICLTLFSGSFIVPCLTPDNTFEQWRLVFFVYAAVLFICNTIFIVFCSAKPAKWTLCDDI</sequence>
<evidence type="ECO:0000313" key="2">
    <source>
        <dbReference type="Proteomes" id="UP000036681"/>
    </source>
</evidence>
<organism evidence="2 3">
    <name type="scientific">Ascaris lumbricoides</name>
    <name type="common">Giant roundworm</name>
    <dbReference type="NCBI Taxonomy" id="6252"/>
    <lineage>
        <taxon>Eukaryota</taxon>
        <taxon>Metazoa</taxon>
        <taxon>Ecdysozoa</taxon>
        <taxon>Nematoda</taxon>
        <taxon>Chromadorea</taxon>
        <taxon>Rhabditida</taxon>
        <taxon>Spirurina</taxon>
        <taxon>Ascaridomorpha</taxon>
        <taxon>Ascaridoidea</taxon>
        <taxon>Ascarididae</taxon>
        <taxon>Ascaris</taxon>
    </lineage>
</organism>
<feature type="transmembrane region" description="Helical" evidence="1">
    <location>
        <begin position="316"/>
        <end position="336"/>
    </location>
</feature>
<dbReference type="PANTHER" id="PTHR45757">
    <property type="entry name" value="PROTEIN CBG23364-RELATED"/>
    <property type="match status" value="1"/>
</dbReference>
<dbReference type="Proteomes" id="UP000036681">
    <property type="component" value="Unplaced"/>
</dbReference>
<dbReference type="AlphaFoldDB" id="A0A0M3IAN4"/>
<feature type="transmembrane region" description="Helical" evidence="1">
    <location>
        <begin position="348"/>
        <end position="371"/>
    </location>
</feature>
<feature type="transmembrane region" description="Helical" evidence="1">
    <location>
        <begin position="116"/>
        <end position="132"/>
    </location>
</feature>
<keyword evidence="1" id="KW-0812">Transmembrane</keyword>
<dbReference type="WBParaSite" id="ALUE_0001466301-mRNA-1">
    <property type="protein sequence ID" value="ALUE_0001466301-mRNA-1"/>
    <property type="gene ID" value="ALUE_0001466301"/>
</dbReference>
<dbReference type="PANTHER" id="PTHR45757:SF18">
    <property type="entry name" value="MAJOR FACILITATOR SUPERFAMILY (MFS) PROFILE DOMAIN-CONTAINING PROTEIN"/>
    <property type="match status" value="1"/>
</dbReference>
<keyword evidence="2" id="KW-1185">Reference proteome</keyword>
<feature type="transmembrane region" description="Helical" evidence="1">
    <location>
        <begin position="383"/>
        <end position="404"/>
    </location>
</feature>
<dbReference type="Gene3D" id="1.20.1250.20">
    <property type="entry name" value="MFS general substrate transporter like domains"/>
    <property type="match status" value="2"/>
</dbReference>
<keyword evidence="1" id="KW-1133">Transmembrane helix</keyword>
<evidence type="ECO:0000256" key="1">
    <source>
        <dbReference type="SAM" id="Phobius"/>
    </source>
</evidence>
<dbReference type="InterPro" id="IPR036259">
    <property type="entry name" value="MFS_trans_sf"/>
</dbReference>
<feature type="transmembrane region" description="Helical" evidence="1">
    <location>
        <begin position="70"/>
        <end position="86"/>
    </location>
</feature>
<reference evidence="3" key="1">
    <citation type="submission" date="2017-02" db="UniProtKB">
        <authorList>
            <consortium name="WormBaseParasite"/>
        </authorList>
    </citation>
    <scope>IDENTIFICATION</scope>
</reference>
<feature type="transmembrane region" description="Helical" evidence="1">
    <location>
        <begin position="138"/>
        <end position="159"/>
    </location>
</feature>
<accession>A0A0M3IAN4</accession>